<dbReference type="Pfam" id="PF19030">
    <property type="entry name" value="TSP1_ADAMTS"/>
    <property type="match status" value="1"/>
</dbReference>
<comment type="caution">
    <text evidence="1">The sequence shown here is derived from an EMBL/GenBank/DDBJ whole genome shotgun (WGS) entry which is preliminary data.</text>
</comment>
<protein>
    <submittedName>
        <fullName evidence="1">Uncharacterized protein</fullName>
    </submittedName>
</protein>
<dbReference type="InterPro" id="IPR036383">
    <property type="entry name" value="TSP1_rpt_sf"/>
</dbReference>
<sequence>IVSPFLCSPDTKPEARIRNCNDIPCSPRWNCSKFTRCSKSSGFGIQTHEVTCIHEATRDGENTMIVPNSMCTTKPQPEPQFCNINDCPLRGRFPSGASARNLVETTARSVNGPEQQTSGQEACNGKAYTLEYPNPPIAGTNSTFIQHDPEKNKITLKFGGAATVFFGKQVKIKCPFKRFNRIKILWAKVADARCGITRTWRTK</sequence>
<keyword evidence="2" id="KW-1185">Reference proteome</keyword>
<evidence type="ECO:0000313" key="1">
    <source>
        <dbReference type="EMBL" id="KAL1398163.1"/>
    </source>
</evidence>
<proteinExistence type="predicted"/>
<accession>A0ABD1DER0</accession>
<organism evidence="1 2">
    <name type="scientific">Culex pipiens pipiens</name>
    <name type="common">Northern house mosquito</name>
    <dbReference type="NCBI Taxonomy" id="38569"/>
    <lineage>
        <taxon>Eukaryota</taxon>
        <taxon>Metazoa</taxon>
        <taxon>Ecdysozoa</taxon>
        <taxon>Arthropoda</taxon>
        <taxon>Hexapoda</taxon>
        <taxon>Insecta</taxon>
        <taxon>Pterygota</taxon>
        <taxon>Neoptera</taxon>
        <taxon>Endopterygota</taxon>
        <taxon>Diptera</taxon>
        <taxon>Nematocera</taxon>
        <taxon>Culicoidea</taxon>
        <taxon>Culicidae</taxon>
        <taxon>Culicinae</taxon>
        <taxon>Culicini</taxon>
        <taxon>Culex</taxon>
        <taxon>Culex</taxon>
    </lineage>
</organism>
<dbReference type="Gene3D" id="2.20.100.10">
    <property type="entry name" value="Thrombospondin type-1 (TSP1) repeat"/>
    <property type="match status" value="1"/>
</dbReference>
<dbReference type="SUPFAM" id="SSF82895">
    <property type="entry name" value="TSP-1 type 1 repeat"/>
    <property type="match status" value="1"/>
</dbReference>
<gene>
    <name evidence="1" type="ORF">pipiens_009185</name>
</gene>
<dbReference type="Proteomes" id="UP001562425">
    <property type="component" value="Unassembled WGS sequence"/>
</dbReference>
<name>A0ABD1DER0_CULPP</name>
<evidence type="ECO:0000313" key="2">
    <source>
        <dbReference type="Proteomes" id="UP001562425"/>
    </source>
</evidence>
<dbReference type="AlphaFoldDB" id="A0ABD1DER0"/>
<feature type="non-terminal residue" evidence="1">
    <location>
        <position position="1"/>
    </location>
</feature>
<reference evidence="1 2" key="1">
    <citation type="submission" date="2024-05" db="EMBL/GenBank/DDBJ databases">
        <title>Culex pipiens pipiens assembly and annotation.</title>
        <authorList>
            <person name="Alout H."/>
            <person name="Durand T."/>
        </authorList>
    </citation>
    <scope>NUCLEOTIDE SEQUENCE [LARGE SCALE GENOMIC DNA]</scope>
    <source>
        <strain evidence="1">HA-2024</strain>
        <tissue evidence="1">Whole body</tissue>
    </source>
</reference>
<dbReference type="EMBL" id="JBEHCU010006002">
    <property type="protein sequence ID" value="KAL1398163.1"/>
    <property type="molecule type" value="Genomic_DNA"/>
</dbReference>